<dbReference type="GO" id="GO:0007399">
    <property type="term" value="P:nervous system development"/>
    <property type="evidence" value="ECO:0007669"/>
    <property type="project" value="UniProtKB-ARBA"/>
</dbReference>
<evidence type="ECO:0000313" key="4">
    <source>
        <dbReference type="Proteomes" id="UP001591681"/>
    </source>
</evidence>
<evidence type="ECO:0000256" key="1">
    <source>
        <dbReference type="ARBA" id="ARBA00005298"/>
    </source>
</evidence>
<protein>
    <recommendedName>
        <fullName evidence="2">Arrestin C-terminal-like domain-containing protein</fullName>
    </recommendedName>
</protein>
<dbReference type="InterPro" id="IPR011021">
    <property type="entry name" value="Arrestin-like_N"/>
</dbReference>
<keyword evidence="4" id="KW-1185">Reference proteome</keyword>
<reference evidence="3 4" key="1">
    <citation type="submission" date="2024-09" db="EMBL/GenBank/DDBJ databases">
        <title>A chromosome-level genome assembly of Gray's grenadier anchovy, Coilia grayii.</title>
        <authorList>
            <person name="Fu Z."/>
        </authorList>
    </citation>
    <scope>NUCLEOTIDE SEQUENCE [LARGE SCALE GENOMIC DNA]</scope>
    <source>
        <strain evidence="3">G4</strain>
        <tissue evidence="3">Muscle</tissue>
    </source>
</reference>
<dbReference type="Pfam" id="PF02752">
    <property type="entry name" value="Arrestin_C"/>
    <property type="match status" value="1"/>
</dbReference>
<dbReference type="Pfam" id="PF00339">
    <property type="entry name" value="Arrestin_N"/>
    <property type="match status" value="1"/>
</dbReference>
<comment type="similarity">
    <text evidence="1">Belongs to the arrestin family.</text>
</comment>
<feature type="domain" description="Arrestin C-terminal-like" evidence="2">
    <location>
        <begin position="177"/>
        <end position="307"/>
    </location>
</feature>
<evidence type="ECO:0000259" key="2">
    <source>
        <dbReference type="SMART" id="SM01017"/>
    </source>
</evidence>
<proteinExistence type="inferred from homology"/>
<sequence length="326" mass="36692">MLGETFQNVAVNFVSSNPKCVFHSGEVISGEMRFELSKEVKIQKMSMTLKGKAKFDWSTRSGSGKHRRSRHHSAKLEFFKLDSIVLQAQNDEMVLNRGVHVYPFSCQIPHGNFPSTFLGIYGKISYAVVFGIHRSWHMAKEFISEFKFERPVNVDLPELLMPLSASNSRTLCCFCCTSGHISMDVQMERKGFIPGETIKIMAEIGNGTSQRVVLKAELVQKETYYTKNRGTHRIVPKSVVSAMGPAVEPNTSDVYLELTLPIPEDVYVSMTDCEILDVQHMVRVKLQVRGYSSLETMFPIVLGSSHLQPVPEEECQPPPYSVAAFM</sequence>
<comment type="caution">
    <text evidence="3">The sequence shown here is derived from an EMBL/GenBank/DDBJ whole genome shotgun (WGS) entry which is preliminary data.</text>
</comment>
<dbReference type="Proteomes" id="UP001591681">
    <property type="component" value="Unassembled WGS sequence"/>
</dbReference>
<gene>
    <name evidence="3" type="ORF">ACEWY4_000233</name>
</gene>
<dbReference type="SMART" id="SM01017">
    <property type="entry name" value="Arrestin_C"/>
    <property type="match status" value="1"/>
</dbReference>
<dbReference type="PANTHER" id="PTHR11188">
    <property type="entry name" value="ARRESTIN DOMAIN CONTAINING PROTEIN"/>
    <property type="match status" value="1"/>
</dbReference>
<dbReference type="EMBL" id="JBHFQA010000001">
    <property type="protein sequence ID" value="KAL2103365.1"/>
    <property type="molecule type" value="Genomic_DNA"/>
</dbReference>
<dbReference type="InterPro" id="IPR050357">
    <property type="entry name" value="Arrestin_domain-protein"/>
</dbReference>
<dbReference type="SUPFAM" id="SSF81296">
    <property type="entry name" value="E set domains"/>
    <property type="match status" value="2"/>
</dbReference>
<organism evidence="3 4">
    <name type="scientific">Coilia grayii</name>
    <name type="common">Gray's grenadier anchovy</name>
    <dbReference type="NCBI Taxonomy" id="363190"/>
    <lineage>
        <taxon>Eukaryota</taxon>
        <taxon>Metazoa</taxon>
        <taxon>Chordata</taxon>
        <taxon>Craniata</taxon>
        <taxon>Vertebrata</taxon>
        <taxon>Euteleostomi</taxon>
        <taxon>Actinopterygii</taxon>
        <taxon>Neopterygii</taxon>
        <taxon>Teleostei</taxon>
        <taxon>Clupei</taxon>
        <taxon>Clupeiformes</taxon>
        <taxon>Clupeoidei</taxon>
        <taxon>Engraulidae</taxon>
        <taxon>Coilinae</taxon>
        <taxon>Coilia</taxon>
    </lineage>
</organism>
<dbReference type="Gene3D" id="2.60.40.640">
    <property type="match status" value="2"/>
</dbReference>
<accession>A0ABD1KW50</accession>
<evidence type="ECO:0000313" key="3">
    <source>
        <dbReference type="EMBL" id="KAL2103365.1"/>
    </source>
</evidence>
<name>A0ABD1KW50_9TELE</name>
<dbReference type="InterPro" id="IPR014756">
    <property type="entry name" value="Ig_E-set"/>
</dbReference>
<dbReference type="AlphaFoldDB" id="A0ABD1KW50"/>
<dbReference type="PANTHER" id="PTHR11188:SF135">
    <property type="entry name" value="ARRESTIN DOMAIN CONTAINING 3-LIKE-RELATED"/>
    <property type="match status" value="1"/>
</dbReference>
<dbReference type="InterPro" id="IPR014752">
    <property type="entry name" value="Arrestin-like_C"/>
</dbReference>
<dbReference type="InterPro" id="IPR011022">
    <property type="entry name" value="Arrestin_C-like"/>
</dbReference>